<reference evidence="2 3" key="1">
    <citation type="journal article" date="2015" name="Genome Announc.">
        <title>Expanding the biotechnology potential of lactobacilli through comparative genomics of 213 strains and associated genera.</title>
        <authorList>
            <person name="Sun Z."/>
            <person name="Harris H.M."/>
            <person name="McCann A."/>
            <person name="Guo C."/>
            <person name="Argimon S."/>
            <person name="Zhang W."/>
            <person name="Yang X."/>
            <person name="Jeffery I.B."/>
            <person name="Cooney J.C."/>
            <person name="Kagawa T.F."/>
            <person name="Liu W."/>
            <person name="Song Y."/>
            <person name="Salvetti E."/>
            <person name="Wrobel A."/>
            <person name="Rasinkangas P."/>
            <person name="Parkhill J."/>
            <person name="Rea M.C."/>
            <person name="O'Sullivan O."/>
            <person name="Ritari J."/>
            <person name="Douillard F.P."/>
            <person name="Paul Ross R."/>
            <person name="Yang R."/>
            <person name="Briner A.E."/>
            <person name="Felis G.E."/>
            <person name="de Vos W.M."/>
            <person name="Barrangou R."/>
            <person name="Klaenhammer T.R."/>
            <person name="Caufield P.W."/>
            <person name="Cui Y."/>
            <person name="Zhang H."/>
            <person name="O'Toole P.W."/>
        </authorList>
    </citation>
    <scope>NUCLEOTIDE SEQUENCE [LARGE SCALE GENOMIC DNA]</scope>
    <source>
        <strain evidence="2 3">DSM 20587</strain>
    </source>
</reference>
<keyword evidence="1" id="KW-0732">Signal</keyword>
<protein>
    <recommendedName>
        <fullName evidence="4">S-layer protein</fullName>
    </recommendedName>
</protein>
<organism evidence="2 3">
    <name type="scientific">Lentilactobacillus kefiri DSM 20587 = JCM 5818</name>
    <dbReference type="NCBI Taxonomy" id="1423764"/>
    <lineage>
        <taxon>Bacteria</taxon>
        <taxon>Bacillati</taxon>
        <taxon>Bacillota</taxon>
        <taxon>Bacilli</taxon>
        <taxon>Lactobacillales</taxon>
        <taxon>Lactobacillaceae</taxon>
        <taxon>Lentilactobacillus</taxon>
    </lineage>
</organism>
<evidence type="ECO:0000313" key="3">
    <source>
        <dbReference type="Proteomes" id="UP000051164"/>
    </source>
</evidence>
<evidence type="ECO:0000313" key="2">
    <source>
        <dbReference type="EMBL" id="KRM53626.1"/>
    </source>
</evidence>
<feature type="signal peptide" evidence="1">
    <location>
        <begin position="1"/>
        <end position="38"/>
    </location>
</feature>
<dbReference type="Proteomes" id="UP000051164">
    <property type="component" value="Unassembled WGS sequence"/>
</dbReference>
<feature type="chain" id="PRO_5039453046" description="S-layer protein" evidence="1">
    <location>
        <begin position="39"/>
        <end position="381"/>
    </location>
</feature>
<dbReference type="EMBL" id="AYYV01000014">
    <property type="protein sequence ID" value="KRM53626.1"/>
    <property type="molecule type" value="Genomic_DNA"/>
</dbReference>
<dbReference type="AlphaFoldDB" id="A0A8E1RKM4"/>
<proteinExistence type="predicted"/>
<name>A0A8E1RKM4_LENKE</name>
<sequence>MYQKYAKGEMHMRIHIKQSVIISLAAFGLLAAVGATNAQNASAKSRVRVTSNVKLRTDGSTRNVAFTGKAGLYTKASSLKSAKKVATTITLKDLARSKKSTKNVRAYRVARTNKGKVYYKVVTFDGHYRGWIYGGRSKAVFAGGLKSYQTFQQGSLTNDMSNNTFQFANPGTANDNQTVTYKQPAWTQYKIGRQVTDSTPYATVNYKIDQAGTRTREGDQWVHIYATNGNSGADGWILYSGLKTASNNSPIADNAIRINLVDSATGSSITSVDYAKSGATKGATVGSNVNGAWKLDSNDSSAIQSQISAALSPLGYTGFTLTPGQIAAIAQGTFGSSVTISVVKPTINKAVRIVLTDPNGNVINSIDYTNANAVNGNQLEP</sequence>
<comment type="caution">
    <text evidence="2">The sequence shown here is derived from an EMBL/GenBank/DDBJ whole genome shotgun (WGS) entry which is preliminary data.</text>
</comment>
<gene>
    <name evidence="2" type="ORF">FC95_GL000713</name>
</gene>
<accession>A0A8E1RKM4</accession>
<evidence type="ECO:0008006" key="4">
    <source>
        <dbReference type="Google" id="ProtNLM"/>
    </source>
</evidence>
<evidence type="ECO:0000256" key="1">
    <source>
        <dbReference type="SAM" id="SignalP"/>
    </source>
</evidence>